<sequence length="63" mass="7261">MDKDDILQGTHFPCNPFCLEFFGTCYVDAYLTLTRNKMVVTVTDNRTNFIEAFKIFGAKESEN</sequence>
<dbReference type="EMBL" id="JAUDFV010000064">
    <property type="protein sequence ID" value="KAL2735334.1"/>
    <property type="molecule type" value="Genomic_DNA"/>
</dbReference>
<name>A0ABD2BRD3_VESSQ</name>
<keyword evidence="2" id="KW-1185">Reference proteome</keyword>
<dbReference type="Proteomes" id="UP001607302">
    <property type="component" value="Unassembled WGS sequence"/>
</dbReference>
<accession>A0ABD2BRD3</accession>
<proteinExistence type="predicted"/>
<gene>
    <name evidence="1" type="ORF">V1478_002974</name>
</gene>
<evidence type="ECO:0000313" key="1">
    <source>
        <dbReference type="EMBL" id="KAL2735334.1"/>
    </source>
</evidence>
<evidence type="ECO:0000313" key="2">
    <source>
        <dbReference type="Proteomes" id="UP001607302"/>
    </source>
</evidence>
<organism evidence="1 2">
    <name type="scientific">Vespula squamosa</name>
    <name type="common">Southern yellow jacket</name>
    <name type="synonym">Wasp</name>
    <dbReference type="NCBI Taxonomy" id="30214"/>
    <lineage>
        <taxon>Eukaryota</taxon>
        <taxon>Metazoa</taxon>
        <taxon>Ecdysozoa</taxon>
        <taxon>Arthropoda</taxon>
        <taxon>Hexapoda</taxon>
        <taxon>Insecta</taxon>
        <taxon>Pterygota</taxon>
        <taxon>Neoptera</taxon>
        <taxon>Endopterygota</taxon>
        <taxon>Hymenoptera</taxon>
        <taxon>Apocrita</taxon>
        <taxon>Aculeata</taxon>
        <taxon>Vespoidea</taxon>
        <taxon>Vespidae</taxon>
        <taxon>Vespinae</taxon>
        <taxon>Vespula</taxon>
    </lineage>
</organism>
<dbReference type="AlphaFoldDB" id="A0ABD2BRD3"/>
<protein>
    <submittedName>
        <fullName evidence="1">Uncharacterized protein</fullName>
    </submittedName>
</protein>
<reference evidence="1 2" key="1">
    <citation type="journal article" date="2024" name="Ann. Entomol. Soc. Am.">
        <title>Genomic analyses of the southern and eastern yellowjacket wasps (Hymenoptera: Vespidae) reveal evolutionary signatures of social life.</title>
        <authorList>
            <person name="Catto M.A."/>
            <person name="Caine P.B."/>
            <person name="Orr S.E."/>
            <person name="Hunt B.G."/>
            <person name="Goodisman M.A.D."/>
        </authorList>
    </citation>
    <scope>NUCLEOTIDE SEQUENCE [LARGE SCALE GENOMIC DNA]</scope>
    <source>
        <strain evidence="1">233</strain>
        <tissue evidence="1">Head and thorax</tissue>
    </source>
</reference>
<comment type="caution">
    <text evidence="1">The sequence shown here is derived from an EMBL/GenBank/DDBJ whole genome shotgun (WGS) entry which is preliminary data.</text>
</comment>